<dbReference type="InterPro" id="IPR011011">
    <property type="entry name" value="Znf_FYVE_PHD"/>
</dbReference>
<comment type="caution">
    <text evidence="6">The sequence shown here is derived from an EMBL/GenBank/DDBJ whole genome shotgun (WGS) entry which is preliminary data.</text>
</comment>
<dbReference type="CDD" id="cd15496">
    <property type="entry name" value="PHD_PHF7_G2E3_like"/>
    <property type="match status" value="1"/>
</dbReference>
<feature type="domain" description="PHF7/G2E3-like PHD zinc finger" evidence="5">
    <location>
        <begin position="26"/>
        <end position="84"/>
    </location>
</feature>
<dbReference type="InterPro" id="IPR059102">
    <property type="entry name" value="PHD_PHF7/G2E3-like"/>
</dbReference>
<evidence type="ECO:0000259" key="5">
    <source>
        <dbReference type="Pfam" id="PF26054"/>
    </source>
</evidence>
<evidence type="ECO:0000256" key="1">
    <source>
        <dbReference type="ARBA" id="ARBA00022723"/>
    </source>
</evidence>
<evidence type="ECO:0000256" key="4">
    <source>
        <dbReference type="SAM" id="MobiDB-lite"/>
    </source>
</evidence>
<protein>
    <submittedName>
        <fullName evidence="6">PHD finger protein 7</fullName>
    </submittedName>
</protein>
<feature type="compositionally biased region" description="Polar residues" evidence="4">
    <location>
        <begin position="163"/>
        <end position="173"/>
    </location>
</feature>
<dbReference type="STRING" id="8932.A0A2I0LGN6"/>
<feature type="region of interest" description="Disordered" evidence="4">
    <location>
        <begin position="91"/>
        <end position="214"/>
    </location>
</feature>
<keyword evidence="1" id="KW-0479">Metal-binding</keyword>
<sequence length="214" mass="21725">MFSLGIRVPLRMPLWENNNAYADLGDRHSRCDARECLCPQGREHREERGPWQLLLCRSCAAEGTHRGCCGLRTSGALWECDSCAGLGTASSASSELAGPSTASQAAPGPSLGSPAPETGSLSTTSQAGPGPSHSSLALETSSPSTGSQEASGLSSGAPALETSGPSPDSQAASEPTDGSLGLDTGSPSTAIQAALSRPPSATAVCFGPRWPCRQ</sequence>
<feature type="non-terminal residue" evidence="6">
    <location>
        <position position="214"/>
    </location>
</feature>
<accession>A0A2I0LGN6</accession>
<dbReference type="GO" id="GO:0005634">
    <property type="term" value="C:nucleus"/>
    <property type="evidence" value="ECO:0007669"/>
    <property type="project" value="TreeGrafter"/>
</dbReference>
<dbReference type="PROSITE" id="PS01359">
    <property type="entry name" value="ZF_PHD_1"/>
    <property type="match status" value="1"/>
</dbReference>
<dbReference type="GO" id="GO:0008270">
    <property type="term" value="F:zinc ion binding"/>
    <property type="evidence" value="ECO:0007669"/>
    <property type="project" value="UniProtKB-KW"/>
</dbReference>
<dbReference type="InterPro" id="IPR013083">
    <property type="entry name" value="Znf_RING/FYVE/PHD"/>
</dbReference>
<reference evidence="6 7" key="1">
    <citation type="journal article" date="2013" name="Science">
        <title>Genomic diversity and evolution of the head crest in the rock pigeon.</title>
        <authorList>
            <person name="Shapiro M.D."/>
            <person name="Kronenberg Z."/>
            <person name="Li C."/>
            <person name="Domyan E.T."/>
            <person name="Pan H."/>
            <person name="Campbell M."/>
            <person name="Tan H."/>
            <person name="Huff C.D."/>
            <person name="Hu H."/>
            <person name="Vickrey A.I."/>
            <person name="Nielsen S.C."/>
            <person name="Stringham S.A."/>
            <person name="Hu H."/>
            <person name="Willerslev E."/>
            <person name="Gilbert M.T."/>
            <person name="Yandell M."/>
            <person name="Zhang G."/>
            <person name="Wang J."/>
        </authorList>
    </citation>
    <scope>NUCLEOTIDE SEQUENCE [LARGE SCALE GENOMIC DNA]</scope>
    <source>
        <tissue evidence="6">Blood</tissue>
    </source>
</reference>
<gene>
    <name evidence="6" type="ORF">A306_00015139</name>
</gene>
<dbReference type="Proteomes" id="UP000053872">
    <property type="component" value="Unassembled WGS sequence"/>
</dbReference>
<evidence type="ECO:0000313" key="7">
    <source>
        <dbReference type="Proteomes" id="UP000053872"/>
    </source>
</evidence>
<dbReference type="InterPro" id="IPR051188">
    <property type="entry name" value="PHD-type_Zinc_Finger"/>
</dbReference>
<feature type="compositionally biased region" description="Low complexity" evidence="4">
    <location>
        <begin position="102"/>
        <end position="116"/>
    </location>
</feature>
<evidence type="ECO:0000256" key="3">
    <source>
        <dbReference type="ARBA" id="ARBA00022833"/>
    </source>
</evidence>
<dbReference type="PANTHER" id="PTHR12420:SF47">
    <property type="entry name" value="PHD FINGER PROTEIN 7"/>
    <property type="match status" value="1"/>
</dbReference>
<dbReference type="SUPFAM" id="SSF57903">
    <property type="entry name" value="FYVE/PHD zinc finger"/>
    <property type="match status" value="1"/>
</dbReference>
<keyword evidence="3" id="KW-0862">Zinc</keyword>
<dbReference type="PANTHER" id="PTHR12420">
    <property type="entry name" value="PHD FINGER PROTEIN"/>
    <property type="match status" value="1"/>
</dbReference>
<organism evidence="6 7">
    <name type="scientific">Columba livia</name>
    <name type="common">Rock dove</name>
    <dbReference type="NCBI Taxonomy" id="8932"/>
    <lineage>
        <taxon>Eukaryota</taxon>
        <taxon>Metazoa</taxon>
        <taxon>Chordata</taxon>
        <taxon>Craniata</taxon>
        <taxon>Vertebrata</taxon>
        <taxon>Euteleostomi</taxon>
        <taxon>Archelosauria</taxon>
        <taxon>Archosauria</taxon>
        <taxon>Dinosauria</taxon>
        <taxon>Saurischia</taxon>
        <taxon>Theropoda</taxon>
        <taxon>Coelurosauria</taxon>
        <taxon>Aves</taxon>
        <taxon>Neognathae</taxon>
        <taxon>Neoaves</taxon>
        <taxon>Columbimorphae</taxon>
        <taxon>Columbiformes</taxon>
        <taxon>Columbidae</taxon>
        <taxon>Columba</taxon>
    </lineage>
</organism>
<dbReference type="Pfam" id="PF26054">
    <property type="entry name" value="PHD_G2E3"/>
    <property type="match status" value="1"/>
</dbReference>
<evidence type="ECO:0000313" key="6">
    <source>
        <dbReference type="EMBL" id="PKK16610.1"/>
    </source>
</evidence>
<name>A0A2I0LGN6_COLLI</name>
<dbReference type="InterPro" id="IPR019786">
    <property type="entry name" value="Zinc_finger_PHD-type_CS"/>
</dbReference>
<dbReference type="InParanoid" id="A0A2I0LGN6"/>
<keyword evidence="7" id="KW-1185">Reference proteome</keyword>
<dbReference type="AlphaFoldDB" id="A0A2I0LGN6"/>
<feature type="compositionally biased region" description="Polar residues" evidence="4">
    <location>
        <begin position="119"/>
        <end position="154"/>
    </location>
</feature>
<dbReference type="EMBL" id="AKCR02001332">
    <property type="protein sequence ID" value="PKK16610.1"/>
    <property type="molecule type" value="Genomic_DNA"/>
</dbReference>
<keyword evidence="2" id="KW-0863">Zinc-finger</keyword>
<proteinExistence type="predicted"/>
<evidence type="ECO:0000256" key="2">
    <source>
        <dbReference type="ARBA" id="ARBA00022771"/>
    </source>
</evidence>
<dbReference type="Gene3D" id="3.30.40.10">
    <property type="entry name" value="Zinc/RING finger domain, C3HC4 (zinc finger)"/>
    <property type="match status" value="1"/>
</dbReference>